<evidence type="ECO:0000313" key="2">
    <source>
        <dbReference type="EMBL" id="EYU25835.1"/>
    </source>
</evidence>
<dbReference type="Gene3D" id="2.40.160.200">
    <property type="entry name" value="LURP1-related"/>
    <property type="match status" value="1"/>
</dbReference>
<comment type="similarity">
    <text evidence="1">Belongs to the LOR family.</text>
</comment>
<keyword evidence="3" id="KW-1185">Reference proteome</keyword>
<name>A0A022QH19_ERYGU</name>
<protein>
    <recommendedName>
        <fullName evidence="4">Protein LURP-one-related 6</fullName>
    </recommendedName>
</protein>
<dbReference type="AlphaFoldDB" id="A0A022QH19"/>
<evidence type="ECO:0000313" key="3">
    <source>
        <dbReference type="Proteomes" id="UP000030748"/>
    </source>
</evidence>
<accession>A0A022QH19</accession>
<dbReference type="InterPro" id="IPR038595">
    <property type="entry name" value="LOR_sf"/>
</dbReference>
<sequence>MAAKPGTTNMMPIISKVYCSPSEVVLAVRRRPNVANGGGFAVADSKQRVVFTVDGCGVIGRKEELILRDGEGNSLLLIRRKGAIVEVLSLARQWTGVTYDFLGSHKLVFTLKDPYNSCFSNKSPIRISIESKECSSYGSFEVRGDFPGRSCSIVSSRGDVVATIGVKEEVQQVMASRDLYHVEIKAGMDQAFVFGVIAVLDYIYDGSTRC</sequence>
<gene>
    <name evidence="2" type="ORF">MIMGU_mgv1a013787mg</name>
</gene>
<dbReference type="STRING" id="4155.A0A022QH19"/>
<dbReference type="SUPFAM" id="SSF54518">
    <property type="entry name" value="Tubby C-terminal domain-like"/>
    <property type="match status" value="1"/>
</dbReference>
<dbReference type="eggNOG" id="ENOG502QSUY">
    <property type="taxonomic scope" value="Eukaryota"/>
</dbReference>
<dbReference type="InterPro" id="IPR007612">
    <property type="entry name" value="LOR"/>
</dbReference>
<dbReference type="PANTHER" id="PTHR31087">
    <property type="match status" value="1"/>
</dbReference>
<dbReference type="PANTHER" id="PTHR31087:SF3">
    <property type="entry name" value="PROTEIN LURP-ONE-RELATED 6"/>
    <property type="match status" value="1"/>
</dbReference>
<dbReference type="InterPro" id="IPR025659">
    <property type="entry name" value="Tubby-like_C"/>
</dbReference>
<proteinExistence type="inferred from homology"/>
<dbReference type="Proteomes" id="UP000030748">
    <property type="component" value="Unassembled WGS sequence"/>
</dbReference>
<dbReference type="EMBL" id="KI631864">
    <property type="protein sequence ID" value="EYU25835.1"/>
    <property type="molecule type" value="Genomic_DNA"/>
</dbReference>
<evidence type="ECO:0008006" key="4">
    <source>
        <dbReference type="Google" id="ProtNLM"/>
    </source>
</evidence>
<organism evidence="2 3">
    <name type="scientific">Erythranthe guttata</name>
    <name type="common">Yellow monkey flower</name>
    <name type="synonym">Mimulus guttatus</name>
    <dbReference type="NCBI Taxonomy" id="4155"/>
    <lineage>
        <taxon>Eukaryota</taxon>
        <taxon>Viridiplantae</taxon>
        <taxon>Streptophyta</taxon>
        <taxon>Embryophyta</taxon>
        <taxon>Tracheophyta</taxon>
        <taxon>Spermatophyta</taxon>
        <taxon>Magnoliopsida</taxon>
        <taxon>eudicotyledons</taxon>
        <taxon>Gunneridae</taxon>
        <taxon>Pentapetalae</taxon>
        <taxon>asterids</taxon>
        <taxon>lamiids</taxon>
        <taxon>Lamiales</taxon>
        <taxon>Phrymaceae</taxon>
        <taxon>Erythranthe</taxon>
    </lineage>
</organism>
<reference evidence="2 3" key="1">
    <citation type="journal article" date="2013" name="Proc. Natl. Acad. Sci. U.S.A.">
        <title>Fine-scale variation in meiotic recombination in Mimulus inferred from population shotgun sequencing.</title>
        <authorList>
            <person name="Hellsten U."/>
            <person name="Wright K.M."/>
            <person name="Jenkins J."/>
            <person name="Shu S."/>
            <person name="Yuan Y."/>
            <person name="Wessler S.R."/>
            <person name="Schmutz J."/>
            <person name="Willis J.H."/>
            <person name="Rokhsar D.S."/>
        </authorList>
    </citation>
    <scope>NUCLEOTIDE SEQUENCE [LARGE SCALE GENOMIC DNA]</scope>
    <source>
        <strain evidence="3">cv. DUN x IM62</strain>
    </source>
</reference>
<dbReference type="Pfam" id="PF04525">
    <property type="entry name" value="LOR"/>
    <property type="match status" value="1"/>
</dbReference>
<evidence type="ECO:0000256" key="1">
    <source>
        <dbReference type="ARBA" id="ARBA00005437"/>
    </source>
</evidence>